<keyword evidence="1" id="KW-0732">Signal</keyword>
<keyword evidence="3" id="KW-1185">Reference proteome</keyword>
<dbReference type="InterPro" id="IPR043037">
    <property type="entry name" value="CfaE_adhesin"/>
</dbReference>
<evidence type="ECO:0000313" key="2">
    <source>
        <dbReference type="EMBL" id="OAT27307.1"/>
    </source>
</evidence>
<dbReference type="InterPro" id="IPR010888">
    <property type="entry name" value="CblD"/>
</dbReference>
<dbReference type="EMBL" id="LXEQ01000039">
    <property type="protein sequence ID" value="OAT27307.1"/>
    <property type="molecule type" value="Genomic_DNA"/>
</dbReference>
<dbReference type="RefSeq" id="WP_064545029.1">
    <property type="nucleotide sequence ID" value="NZ_LXEQ01000039.1"/>
</dbReference>
<accession>A0ABX2W811</accession>
<protein>
    <submittedName>
        <fullName evidence="2">Alpha-fimbriae tip adhesin</fullName>
    </submittedName>
</protein>
<evidence type="ECO:0000256" key="1">
    <source>
        <dbReference type="SAM" id="SignalP"/>
    </source>
</evidence>
<dbReference type="Gene3D" id="2.60.40.2040">
    <property type="entry name" value="CFA/I fimbrial subunit E, pilin domain"/>
    <property type="match status" value="1"/>
</dbReference>
<sequence>MKRIISLIMLWAMTYGAQADVRPPAPSTVNIQRTFDRVSPPSADISIWARESGGYDTEDYGKWGRNGWVCESNSDPKHGKCSTKQVWAATGTTTIPLLFTEKRSGMQVVLNLSGFSEQREFGGDCPGYKGHFQIYSAAIYDCEVGTAHTSETSLTTSIPAAELRKLPVGGLWQADLHFKLMQWSPVTFLADFNSHIELNVIDPSHIDIYFPEFSSAAPLVELDLRPRGAPDASAYAQDTTYLDMCLYDGYNSNSTRFELRLKDEGVLPADRASGDFSIFREEGTKGPERDRIDYHVKLQDPETGGMLAVQNNQSIVWTQINQNKIRPVRLPSLTYPVLCVPAPLVISVDKFSIRDKNAGHYRGTLSVIFTPTTPTVD</sequence>
<feature type="chain" id="PRO_5046443562" evidence="1">
    <location>
        <begin position="20"/>
        <end position="377"/>
    </location>
</feature>
<reference evidence="2 3" key="1">
    <citation type="submission" date="2016-04" db="EMBL/GenBank/DDBJ databases">
        <title>ATOL: Assembling a taxonomically balanced genome-scale reconstruction of the evolutionary history of the Enterobacteriaceae.</title>
        <authorList>
            <person name="Plunkett G.III."/>
            <person name="Neeno-Eckwall E.C."/>
            <person name="Glasner J.D."/>
            <person name="Perna N.T."/>
        </authorList>
    </citation>
    <scope>NUCLEOTIDE SEQUENCE [LARGE SCALE GENOMIC DNA]</scope>
    <source>
        <strain evidence="2 3">ATCC 51602</strain>
    </source>
</reference>
<name>A0ABX2W811_9ENTR</name>
<dbReference type="Proteomes" id="UP000078407">
    <property type="component" value="Unassembled WGS sequence"/>
</dbReference>
<organism evidence="2 3">
    <name type="scientific">Buttiauxella ferragutiae ATCC 51602</name>
    <dbReference type="NCBI Taxonomy" id="1354252"/>
    <lineage>
        <taxon>Bacteria</taxon>
        <taxon>Pseudomonadati</taxon>
        <taxon>Pseudomonadota</taxon>
        <taxon>Gammaproteobacteria</taxon>
        <taxon>Enterobacterales</taxon>
        <taxon>Enterobacteriaceae</taxon>
        <taxon>Buttiauxella</taxon>
    </lineage>
</organism>
<comment type="caution">
    <text evidence="2">The sequence shown here is derived from an EMBL/GenBank/DDBJ whole genome shotgun (WGS) entry which is preliminary data.</text>
</comment>
<feature type="signal peptide" evidence="1">
    <location>
        <begin position="1"/>
        <end position="19"/>
    </location>
</feature>
<proteinExistence type="predicted"/>
<dbReference type="Gene3D" id="2.60.40.2520">
    <property type="entry name" value="CFA/I fimbrial subunit E, adhesin domain"/>
    <property type="match status" value="1"/>
</dbReference>
<dbReference type="Pfam" id="PF07434">
    <property type="entry name" value="CblD"/>
    <property type="match status" value="1"/>
</dbReference>
<evidence type="ECO:0000313" key="3">
    <source>
        <dbReference type="Proteomes" id="UP000078407"/>
    </source>
</evidence>
<gene>
    <name evidence="2" type="ORF">M976_02392</name>
</gene>